<feature type="domain" description="Zinc finger DksA/TraR C4-type" evidence="5">
    <location>
        <begin position="79"/>
        <end position="114"/>
    </location>
</feature>
<name>A0A4Q1SL38_9BACT</name>
<proteinExistence type="predicted"/>
<keyword evidence="1" id="KW-0479">Metal-binding</keyword>
<keyword evidence="7" id="KW-1185">Reference proteome</keyword>
<dbReference type="Pfam" id="PF01258">
    <property type="entry name" value="zf-dskA_traR"/>
    <property type="match status" value="1"/>
</dbReference>
<evidence type="ECO:0000313" key="7">
    <source>
        <dbReference type="Proteomes" id="UP000290253"/>
    </source>
</evidence>
<dbReference type="PANTHER" id="PTHR33823:SF4">
    <property type="entry name" value="GENERAL STRESS PROTEIN 16O"/>
    <property type="match status" value="1"/>
</dbReference>
<sequence>MPNNPNRLYEEKLQQQKRTLESSLRATVRQGRQSGAEETLDPADQAVFSYEKELLFSQGATGHAQLNLIRQALLRIEDGSFGECQHCGERIGSKRLEAVPWSRFCIGCQERVERGELDDSVQAA</sequence>
<dbReference type="SUPFAM" id="SSF57716">
    <property type="entry name" value="Glucocorticoid receptor-like (DNA-binding domain)"/>
    <property type="match status" value="1"/>
</dbReference>
<keyword evidence="3" id="KW-0862">Zinc</keyword>
<evidence type="ECO:0000313" key="6">
    <source>
        <dbReference type="EMBL" id="RXS98173.1"/>
    </source>
</evidence>
<protein>
    <submittedName>
        <fullName evidence="6">TraR/DksA family transcriptional regulator</fullName>
    </submittedName>
</protein>
<dbReference type="EMBL" id="SDMK01000001">
    <property type="protein sequence ID" value="RXS98173.1"/>
    <property type="molecule type" value="Genomic_DNA"/>
</dbReference>
<dbReference type="Proteomes" id="UP000290253">
    <property type="component" value="Unassembled WGS sequence"/>
</dbReference>
<feature type="zinc finger region" description="dksA C4-type" evidence="4">
    <location>
        <begin position="84"/>
        <end position="108"/>
    </location>
</feature>
<dbReference type="OrthoDB" id="9811543at2"/>
<dbReference type="AlphaFoldDB" id="A0A4Q1SL38"/>
<dbReference type="InterPro" id="IPR037187">
    <property type="entry name" value="DnaK_N"/>
</dbReference>
<dbReference type="SUPFAM" id="SSF109635">
    <property type="entry name" value="DnaK suppressor protein DksA, alpha-hairpin domain"/>
    <property type="match status" value="1"/>
</dbReference>
<dbReference type="InterPro" id="IPR000962">
    <property type="entry name" value="Znf_DskA_TraR"/>
</dbReference>
<dbReference type="GO" id="GO:0008270">
    <property type="term" value="F:zinc ion binding"/>
    <property type="evidence" value="ECO:0007669"/>
    <property type="project" value="UniProtKB-KW"/>
</dbReference>
<dbReference type="PANTHER" id="PTHR33823">
    <property type="entry name" value="RNA POLYMERASE-BINDING TRANSCRIPTION FACTOR DKSA-RELATED"/>
    <property type="match status" value="1"/>
</dbReference>
<dbReference type="PROSITE" id="PS51128">
    <property type="entry name" value="ZF_DKSA_2"/>
    <property type="match status" value="1"/>
</dbReference>
<keyword evidence="2" id="KW-0863">Zinc-finger</keyword>
<evidence type="ECO:0000259" key="5">
    <source>
        <dbReference type="Pfam" id="PF01258"/>
    </source>
</evidence>
<gene>
    <name evidence="6" type="ORF">ESZ00_05595</name>
</gene>
<comment type="caution">
    <text evidence="6">The sequence shown here is derived from an EMBL/GenBank/DDBJ whole genome shotgun (WGS) entry which is preliminary data.</text>
</comment>
<dbReference type="Gene3D" id="1.20.120.910">
    <property type="entry name" value="DksA, coiled-coil domain"/>
    <property type="match status" value="1"/>
</dbReference>
<organism evidence="6 7">
    <name type="scientific">Silvibacterium dinghuense</name>
    <dbReference type="NCBI Taxonomy" id="1560006"/>
    <lineage>
        <taxon>Bacteria</taxon>
        <taxon>Pseudomonadati</taxon>
        <taxon>Acidobacteriota</taxon>
        <taxon>Terriglobia</taxon>
        <taxon>Terriglobales</taxon>
        <taxon>Acidobacteriaceae</taxon>
        <taxon>Silvibacterium</taxon>
    </lineage>
</organism>
<evidence type="ECO:0000256" key="4">
    <source>
        <dbReference type="PROSITE-ProRule" id="PRU00510"/>
    </source>
</evidence>
<evidence type="ECO:0000256" key="2">
    <source>
        <dbReference type="ARBA" id="ARBA00022771"/>
    </source>
</evidence>
<evidence type="ECO:0000256" key="3">
    <source>
        <dbReference type="ARBA" id="ARBA00022833"/>
    </source>
</evidence>
<accession>A0A4Q1SL38</accession>
<evidence type="ECO:0000256" key="1">
    <source>
        <dbReference type="ARBA" id="ARBA00022723"/>
    </source>
</evidence>
<reference evidence="6 7" key="1">
    <citation type="journal article" date="2016" name="Int. J. Syst. Evol. Microbiol.">
        <title>Acidipila dinghuensis sp. nov., an acidobacterium isolated from forest soil.</title>
        <authorList>
            <person name="Jiang Y.W."/>
            <person name="Wang J."/>
            <person name="Chen M.H."/>
            <person name="Lv Y.Y."/>
            <person name="Qiu L.H."/>
        </authorList>
    </citation>
    <scope>NUCLEOTIDE SEQUENCE [LARGE SCALE GENOMIC DNA]</scope>
    <source>
        <strain evidence="6 7">DHOF10</strain>
    </source>
</reference>